<keyword evidence="2" id="KW-0808">Transferase</keyword>
<dbReference type="RefSeq" id="WP_069203269.1">
    <property type="nucleotide sequence ID" value="NZ_CP014168.1"/>
</dbReference>
<evidence type="ECO:0000313" key="3">
    <source>
        <dbReference type="Proteomes" id="UP000094256"/>
    </source>
</evidence>
<dbReference type="InterPro" id="IPR041726">
    <property type="entry name" value="ACAD10_11_N"/>
</dbReference>
<dbReference type="AlphaFoldDB" id="A0A1B3Z5H7"/>
<proteinExistence type="predicted"/>
<reference evidence="2 3" key="1">
    <citation type="submission" date="2016-01" db="EMBL/GenBank/DDBJ databases">
        <title>Complete genome and mega plasmid sequence of Sphingomonas panacis DCY99 elicits systemic resistance in rice to Xanthomonas oryzae.</title>
        <authorList>
            <person name="Kim Y.J."/>
            <person name="Yang D.C."/>
            <person name="Sing P."/>
        </authorList>
    </citation>
    <scope>NUCLEOTIDE SEQUENCE [LARGE SCALE GENOMIC DNA]</scope>
    <source>
        <strain evidence="2 3">DCY99</strain>
    </source>
</reference>
<gene>
    <name evidence="2" type="ORF">AWL63_00495</name>
</gene>
<dbReference type="PANTHER" id="PTHR47829">
    <property type="entry name" value="HYDROLASE, PUTATIVE (AFU_ORTHOLOGUE AFUA_1G12880)-RELATED"/>
    <property type="match status" value="1"/>
</dbReference>
<keyword evidence="3" id="KW-1185">Reference proteome</keyword>
<evidence type="ECO:0000313" key="2">
    <source>
        <dbReference type="EMBL" id="AOH82684.1"/>
    </source>
</evidence>
<dbReference type="InterPro" id="IPR011009">
    <property type="entry name" value="Kinase-like_dom_sf"/>
</dbReference>
<accession>A0A1B3Z5H7</accession>
<dbReference type="OrthoDB" id="3806873at2"/>
<dbReference type="InterPro" id="IPR002575">
    <property type="entry name" value="Aminoglycoside_PTrfase"/>
</dbReference>
<protein>
    <submittedName>
        <fullName evidence="2">Aminoglycoside phosphotransferase</fullName>
    </submittedName>
</protein>
<evidence type="ECO:0000259" key="1">
    <source>
        <dbReference type="Pfam" id="PF01636"/>
    </source>
</evidence>
<sequence>MSAAQPAAMIGGTVDVAANSAFDEARLIAYLSGRIPEFPGSVRVQKFEGGQSNPTFLLSTPDARYVLRRKPAGALLKSAHAVDREYRITKALFEAGLPIAEPLVLCEDDDVIGTMFYVMRHVPGRSFWNPRMPGLERAERAAIYDSANETLARLHLVDFEAIGLGDYGRPGNYFARQVSRWSRQYEASRTRDIPEMERLLAWLPGAIPETGDRTTIIHGDYSFHNLLVHPTEPRVSAVIDWELSTLGDPLGDLTYHMMEWSRPEGVDARGTLQGADLGALGIPTAQEYARRYCERTGFRGDPTHPFYRAFNLFRVAAILQGIAGRARDGVQTASNAEDIISRVEPLARAAWIAAQEAGAG</sequence>
<organism evidence="2 3">
    <name type="scientific">Sphingomonas panacis</name>
    <dbReference type="NCBI Taxonomy" id="1560345"/>
    <lineage>
        <taxon>Bacteria</taxon>
        <taxon>Pseudomonadati</taxon>
        <taxon>Pseudomonadota</taxon>
        <taxon>Alphaproteobacteria</taxon>
        <taxon>Sphingomonadales</taxon>
        <taxon>Sphingomonadaceae</taxon>
        <taxon>Sphingomonas</taxon>
    </lineage>
</organism>
<dbReference type="CDD" id="cd05154">
    <property type="entry name" value="ACAD10_11_N-like"/>
    <property type="match status" value="1"/>
</dbReference>
<dbReference type="SUPFAM" id="SSF56112">
    <property type="entry name" value="Protein kinase-like (PK-like)"/>
    <property type="match status" value="1"/>
</dbReference>
<name>A0A1B3Z5H7_9SPHN</name>
<dbReference type="KEGG" id="span:AWL63_00495"/>
<dbReference type="STRING" id="1560345.AWL63_00495"/>
<dbReference type="PANTHER" id="PTHR47829:SF3">
    <property type="entry name" value="AMINOGLYCOSIDE PHOSPHOTRANSFERASE DOMAIN-CONTAINING PROTEIN"/>
    <property type="match status" value="1"/>
</dbReference>
<dbReference type="Gene3D" id="3.30.200.20">
    <property type="entry name" value="Phosphorylase Kinase, domain 1"/>
    <property type="match status" value="1"/>
</dbReference>
<dbReference type="GO" id="GO:0016740">
    <property type="term" value="F:transferase activity"/>
    <property type="evidence" value="ECO:0007669"/>
    <property type="project" value="UniProtKB-KW"/>
</dbReference>
<feature type="domain" description="Aminoglycoside phosphotransferase" evidence="1">
    <location>
        <begin position="44"/>
        <end position="280"/>
    </location>
</feature>
<dbReference type="Pfam" id="PF01636">
    <property type="entry name" value="APH"/>
    <property type="match status" value="1"/>
</dbReference>
<dbReference type="InterPro" id="IPR052898">
    <property type="entry name" value="ACAD10-like"/>
</dbReference>
<dbReference type="Proteomes" id="UP000094256">
    <property type="component" value="Chromosome"/>
</dbReference>
<dbReference type="EMBL" id="CP014168">
    <property type="protein sequence ID" value="AOH82684.1"/>
    <property type="molecule type" value="Genomic_DNA"/>
</dbReference>
<dbReference type="Gene3D" id="3.90.1200.10">
    <property type="match status" value="1"/>
</dbReference>